<keyword evidence="1" id="KW-1133">Transmembrane helix</keyword>
<keyword evidence="1" id="KW-0812">Transmembrane</keyword>
<gene>
    <name evidence="2" type="ORF">Cvel_7012</name>
</gene>
<feature type="transmembrane region" description="Helical" evidence="1">
    <location>
        <begin position="61"/>
        <end position="83"/>
    </location>
</feature>
<dbReference type="EMBL" id="CDMZ01002817">
    <property type="protein sequence ID" value="CEM44002.1"/>
    <property type="molecule type" value="Genomic_DNA"/>
</dbReference>
<evidence type="ECO:0000256" key="1">
    <source>
        <dbReference type="SAM" id="Phobius"/>
    </source>
</evidence>
<proteinExistence type="predicted"/>
<protein>
    <submittedName>
        <fullName evidence="2">Uncharacterized protein</fullName>
    </submittedName>
</protein>
<organism evidence="2">
    <name type="scientific">Chromera velia CCMP2878</name>
    <dbReference type="NCBI Taxonomy" id="1169474"/>
    <lineage>
        <taxon>Eukaryota</taxon>
        <taxon>Sar</taxon>
        <taxon>Alveolata</taxon>
        <taxon>Colpodellida</taxon>
        <taxon>Chromeraceae</taxon>
        <taxon>Chromera</taxon>
    </lineage>
</organism>
<dbReference type="AlphaFoldDB" id="A0A0G4HJ03"/>
<feature type="transmembrane region" description="Helical" evidence="1">
    <location>
        <begin position="103"/>
        <end position="124"/>
    </location>
</feature>
<sequence>MSAENAVVAGALVAAEYLRLLIPELSWSGWFFLALLSLDLYAVLLTWICICVFVSDVRLVLAMFCLLGMRLVHYPFMGGFYHLPVTTQEEACAQRKKLKFRQLILMVTSLGLTVWWIVEVVLGITEKAWYQALMFYVPENTRVSAQQWAEVKLVPMIGSSIVVSHSFRQRVALHVGGDTNR</sequence>
<keyword evidence="1" id="KW-0472">Membrane</keyword>
<feature type="transmembrane region" description="Helical" evidence="1">
    <location>
        <begin position="30"/>
        <end position="54"/>
    </location>
</feature>
<evidence type="ECO:0000313" key="2">
    <source>
        <dbReference type="EMBL" id="CEM44002.1"/>
    </source>
</evidence>
<accession>A0A0G4HJ03</accession>
<reference evidence="2" key="1">
    <citation type="submission" date="2014-11" db="EMBL/GenBank/DDBJ databases">
        <authorList>
            <person name="Otto D Thomas"/>
            <person name="Naeem Raeece"/>
        </authorList>
    </citation>
    <scope>NUCLEOTIDE SEQUENCE</scope>
</reference>
<name>A0A0G4HJ03_9ALVE</name>
<dbReference type="VEuPathDB" id="CryptoDB:Cvel_7012"/>